<feature type="compositionally biased region" description="Polar residues" evidence="1">
    <location>
        <begin position="626"/>
        <end position="640"/>
    </location>
</feature>
<dbReference type="PROSITE" id="PS50829">
    <property type="entry name" value="GYF"/>
    <property type="match status" value="1"/>
</dbReference>
<feature type="region of interest" description="Disordered" evidence="1">
    <location>
        <begin position="676"/>
        <end position="749"/>
    </location>
</feature>
<feature type="compositionally biased region" description="Low complexity" evidence="1">
    <location>
        <begin position="1042"/>
        <end position="1053"/>
    </location>
</feature>
<feature type="compositionally biased region" description="Polar residues" evidence="1">
    <location>
        <begin position="676"/>
        <end position="685"/>
    </location>
</feature>
<feature type="compositionally biased region" description="Polar residues" evidence="1">
    <location>
        <begin position="821"/>
        <end position="831"/>
    </location>
</feature>
<feature type="region of interest" description="Disordered" evidence="1">
    <location>
        <begin position="626"/>
        <end position="661"/>
    </location>
</feature>
<evidence type="ECO:0000256" key="1">
    <source>
        <dbReference type="SAM" id="MobiDB-lite"/>
    </source>
</evidence>
<proteinExistence type="predicted"/>
<name>A0ABQ8Q5K8_9AGAR</name>
<feature type="compositionally biased region" description="Basic and acidic residues" evidence="1">
    <location>
        <begin position="967"/>
        <end position="983"/>
    </location>
</feature>
<feature type="compositionally biased region" description="Polar residues" evidence="1">
    <location>
        <begin position="1002"/>
        <end position="1028"/>
    </location>
</feature>
<feature type="compositionally biased region" description="Basic and acidic residues" evidence="1">
    <location>
        <begin position="293"/>
        <end position="302"/>
    </location>
</feature>
<organism evidence="3 4">
    <name type="scientific">Lentinula boryana</name>
    <dbReference type="NCBI Taxonomy" id="40481"/>
    <lineage>
        <taxon>Eukaryota</taxon>
        <taxon>Fungi</taxon>
        <taxon>Dikarya</taxon>
        <taxon>Basidiomycota</taxon>
        <taxon>Agaricomycotina</taxon>
        <taxon>Agaricomycetes</taxon>
        <taxon>Agaricomycetidae</taxon>
        <taxon>Agaricales</taxon>
        <taxon>Marasmiineae</taxon>
        <taxon>Omphalotaceae</taxon>
        <taxon>Lentinula</taxon>
    </lineage>
</organism>
<evidence type="ECO:0000313" key="4">
    <source>
        <dbReference type="Proteomes" id="UP001163828"/>
    </source>
</evidence>
<feature type="domain" description="GYF" evidence="2">
    <location>
        <begin position="378"/>
        <end position="434"/>
    </location>
</feature>
<comment type="caution">
    <text evidence="3">The sequence shown here is derived from an EMBL/GenBank/DDBJ whole genome shotgun (WGS) entry which is preliminary data.</text>
</comment>
<dbReference type="SUPFAM" id="SSF55277">
    <property type="entry name" value="GYF domain"/>
    <property type="match status" value="1"/>
</dbReference>
<evidence type="ECO:0000259" key="2">
    <source>
        <dbReference type="PROSITE" id="PS50829"/>
    </source>
</evidence>
<protein>
    <recommendedName>
        <fullName evidence="2">GYF domain-containing protein</fullName>
    </recommendedName>
</protein>
<dbReference type="InterPro" id="IPR035445">
    <property type="entry name" value="GYF-like_dom_sf"/>
</dbReference>
<feature type="region of interest" description="Disordered" evidence="1">
    <location>
        <begin position="62"/>
        <end position="91"/>
    </location>
</feature>
<feature type="region of interest" description="Disordered" evidence="1">
    <location>
        <begin position="853"/>
        <end position="1075"/>
    </location>
</feature>
<dbReference type="Pfam" id="PF02213">
    <property type="entry name" value="GYF"/>
    <property type="match status" value="1"/>
</dbReference>
<dbReference type="SMART" id="SM00444">
    <property type="entry name" value="GYF"/>
    <property type="match status" value="1"/>
</dbReference>
<keyword evidence="4" id="KW-1185">Reference proteome</keyword>
<gene>
    <name evidence="3" type="ORF">F5050DRAFT_1779423</name>
</gene>
<dbReference type="PANTHER" id="PTHR14445">
    <property type="entry name" value="GRB10 INTERACTING GYF PROTEIN"/>
    <property type="match status" value="1"/>
</dbReference>
<dbReference type="InterPro" id="IPR051640">
    <property type="entry name" value="GRB10-interact_GYF"/>
</dbReference>
<sequence>MMQYFPTIDSHRCCTCKKHSERKNFQSLQSELPNTRKLQSNSNLSSLFYCKMSTTTMHFGPEWMRTKPQPASRIQPPPSPPPTNTSAPTASTYSSLLTSAATIPAGTKDEAHPLRYNKEEMLRIYREGGGKGYLGLEVERWEGVVRETLTDPIGLKEMGEAEKKLFTTPLNSDLRRRQSTDYLHLNTQNLERPRLNHANTASASGSPLRERFGSLMTRRRDSTDQPPLLPRKLSLSSQAPNNNSRESGMPSPRGRLGHTPGFDGVLNGGESWVARRRASEGLVPKASANSARDPGEDHKELEIREEDEEINPDSKPNPDPQLASKDTIQSTGVVAMQKPDKIDSGVALDVPGMHSISSSPACTSASIGLPPGIVDLSSIEWSYLDPQGQVQGPFQANVMQKWCDGGFFSDELLMKRTYIDNDWVPMGELKRRVGSTDKVFLTPIPLYGPPGLIRRTDSPFSNTNEGMYHNGPFQPSPVRSLRNSTLDTLNSNYSDSPTSSFGATGRFGDASPDPTAFGGRAAPQFALAGEMGSRFNGYPSNAGEASPALSGRSGFAVPSNDYRSPGFGNVTPGRANSLDVNTNIGSPATSWTGFDGMANGRGGSIDSSMYQPGYSNAGISSPFGNNNGFQTSSFPTQSHPSLGMGGLAFEQYPPSPSTQFAHTSVTQTNIPDIFDQSQQQQTPARPSQPPVNPSVTSSPWGSHDKRNIPFDATPSKPTTANNQSPWSTGQVPVSRSTSQPNDISPWPTTSKLVRDNWKEERFIVSEVTSDNLGQHNRQEKQLEENANEVVAEIMPEPKPVVAEAPVAAAVEDPVIAPPPTKSQAKTTSRRAPQNAPVKAAPPEPVLVISDIPESPSVTAASAVPKAWVKEEESKKTATSLRKIQDAEAKKVEARKAADREKERAARAAGQSVSSPLAEDVQPFTASWGLPTSKAGKGSAATPKESAPPTPGVAAAPPVWSTAVAKPADTKKTMKEIQEEEERRKKTAAKETVANVAGRRTYAENTNKPSPVASPSGNAWTTVGPSGKQTSAGATPTRPPATPAATATSSASVTRVNGAAARPTLAPVTKTPANNAKVDDFPVAPSTEFLKWLAESLKGLNNSVNAEEIMSMLLSFPIDPDPSTSEIISDLIYANTTTLDGRRFAAEFLSRRKADAVARAKAGPGAAAAKTVSIADVVKAQPKPQAQSEWGGFKVVNKKKKGGRT</sequence>
<feature type="compositionally biased region" description="Basic and acidic residues" evidence="1">
    <location>
        <begin position="208"/>
        <end position="223"/>
    </location>
</feature>
<dbReference type="InterPro" id="IPR003169">
    <property type="entry name" value="GYF"/>
</dbReference>
<dbReference type="EMBL" id="MU790743">
    <property type="protein sequence ID" value="KAJ3993771.1"/>
    <property type="molecule type" value="Genomic_DNA"/>
</dbReference>
<dbReference type="Proteomes" id="UP001163828">
    <property type="component" value="Unassembled WGS sequence"/>
</dbReference>
<feature type="compositionally biased region" description="Basic and acidic residues" evidence="1">
    <location>
        <begin position="882"/>
        <end position="905"/>
    </location>
</feature>
<dbReference type="PANTHER" id="PTHR14445:SF36">
    <property type="entry name" value="FI03272P-RELATED"/>
    <property type="match status" value="1"/>
</dbReference>
<dbReference type="Gene3D" id="3.30.1490.40">
    <property type="match status" value="1"/>
</dbReference>
<accession>A0ABQ8Q5K8</accession>
<feature type="region of interest" description="Disordered" evidence="1">
    <location>
        <begin position="187"/>
        <end position="325"/>
    </location>
</feature>
<reference evidence="3" key="1">
    <citation type="submission" date="2022-08" db="EMBL/GenBank/DDBJ databases">
        <authorList>
            <consortium name="DOE Joint Genome Institute"/>
            <person name="Min B."/>
            <person name="Riley R."/>
            <person name="Sierra-Patev S."/>
            <person name="Naranjo-Ortiz M."/>
            <person name="Looney B."/>
            <person name="Konkel Z."/>
            <person name="Slot J.C."/>
            <person name="Sakamoto Y."/>
            <person name="Steenwyk J.L."/>
            <person name="Rokas A."/>
            <person name="Carro J."/>
            <person name="Camarero S."/>
            <person name="Ferreira P."/>
            <person name="Molpeceres G."/>
            <person name="Ruiz-Duenas F.J."/>
            <person name="Serrano A."/>
            <person name="Henrissat B."/>
            <person name="Drula E."/>
            <person name="Hughes K.W."/>
            <person name="Mata J.L."/>
            <person name="Ishikawa N.K."/>
            <person name="Vargas-Isla R."/>
            <person name="Ushijima S."/>
            <person name="Smith C.A."/>
            <person name="Ahrendt S."/>
            <person name="Andreopoulos W."/>
            <person name="He G."/>
            <person name="Labutti K."/>
            <person name="Lipzen A."/>
            <person name="Ng V."/>
            <person name="Sandor L."/>
            <person name="Barry K."/>
            <person name="Martinez A.T."/>
            <person name="Xiao Y."/>
            <person name="Gibbons J.G."/>
            <person name="Terashima K."/>
            <person name="Hibbett D.S."/>
            <person name="Grigoriev I.V."/>
        </authorList>
    </citation>
    <scope>NUCLEOTIDE SEQUENCE</scope>
    <source>
        <strain evidence="3">TFB10827</strain>
    </source>
</reference>
<feature type="region of interest" description="Disordered" evidence="1">
    <location>
        <begin position="814"/>
        <end position="839"/>
    </location>
</feature>
<feature type="compositionally biased region" description="Polar residues" evidence="1">
    <location>
        <begin position="715"/>
        <end position="749"/>
    </location>
</feature>
<evidence type="ECO:0000313" key="3">
    <source>
        <dbReference type="EMBL" id="KAJ3993771.1"/>
    </source>
</evidence>